<organism evidence="9 10">
    <name type="scientific">Algibacter aquimarinus</name>
    <dbReference type="NCBI Taxonomy" id="1136748"/>
    <lineage>
        <taxon>Bacteria</taxon>
        <taxon>Pseudomonadati</taxon>
        <taxon>Bacteroidota</taxon>
        <taxon>Flavobacteriia</taxon>
        <taxon>Flavobacteriales</taxon>
        <taxon>Flavobacteriaceae</taxon>
        <taxon>Algibacter</taxon>
    </lineage>
</organism>
<keyword evidence="3 8" id="KW-0813">Transport</keyword>
<evidence type="ECO:0000256" key="1">
    <source>
        <dbReference type="ARBA" id="ARBA00004651"/>
    </source>
</evidence>
<keyword evidence="5 8" id="KW-0812">Transmembrane</keyword>
<gene>
    <name evidence="9" type="ORF">GCM10023315_22110</name>
</gene>
<dbReference type="Proteomes" id="UP001501692">
    <property type="component" value="Unassembled WGS sequence"/>
</dbReference>
<keyword evidence="6 8" id="KW-1133">Transmembrane helix</keyword>
<keyword evidence="4 8" id="KW-1003">Cell membrane</keyword>
<feature type="transmembrane region" description="Helical" evidence="8">
    <location>
        <begin position="79"/>
        <end position="103"/>
    </location>
</feature>
<accession>A0ABP9HJ67</accession>
<feature type="transmembrane region" description="Helical" evidence="8">
    <location>
        <begin position="27"/>
        <end position="45"/>
    </location>
</feature>
<evidence type="ECO:0000256" key="8">
    <source>
        <dbReference type="RuleBase" id="RU365092"/>
    </source>
</evidence>
<feature type="transmembrane region" description="Helical" evidence="8">
    <location>
        <begin position="51"/>
        <end position="67"/>
    </location>
</feature>
<feature type="transmembrane region" description="Helical" evidence="8">
    <location>
        <begin position="152"/>
        <end position="172"/>
    </location>
</feature>
<feature type="transmembrane region" description="Helical" evidence="8">
    <location>
        <begin position="123"/>
        <end position="140"/>
    </location>
</feature>
<dbReference type="EMBL" id="BAABJK010000007">
    <property type="protein sequence ID" value="GAA4971605.1"/>
    <property type="molecule type" value="Genomic_DNA"/>
</dbReference>
<protein>
    <recommendedName>
        <fullName evidence="8">L-lactate permease</fullName>
    </recommendedName>
</protein>
<dbReference type="PANTHER" id="PTHR30003:SF0">
    <property type="entry name" value="GLYCOLATE PERMEASE GLCA-RELATED"/>
    <property type="match status" value="1"/>
</dbReference>
<dbReference type="Pfam" id="PF02652">
    <property type="entry name" value="Lactate_perm"/>
    <property type="match status" value="1"/>
</dbReference>
<feature type="transmembrane region" description="Helical" evidence="8">
    <location>
        <begin position="192"/>
        <end position="219"/>
    </location>
</feature>
<comment type="similarity">
    <text evidence="2 8">Belongs to the lactate permease family.</text>
</comment>
<evidence type="ECO:0000256" key="6">
    <source>
        <dbReference type="ARBA" id="ARBA00022989"/>
    </source>
</evidence>
<comment type="caution">
    <text evidence="8">Lacks conserved residue(s) required for the propagation of feature annotation.</text>
</comment>
<keyword evidence="10" id="KW-1185">Reference proteome</keyword>
<evidence type="ECO:0000256" key="4">
    <source>
        <dbReference type="ARBA" id="ARBA00022475"/>
    </source>
</evidence>
<comment type="caution">
    <text evidence="9">The sequence shown here is derived from an EMBL/GenBank/DDBJ whole genome shotgun (WGS) entry which is preliminary data.</text>
</comment>
<evidence type="ECO:0000313" key="9">
    <source>
        <dbReference type="EMBL" id="GAA4971605.1"/>
    </source>
</evidence>
<dbReference type="PANTHER" id="PTHR30003">
    <property type="entry name" value="L-LACTATE PERMEASE"/>
    <property type="match status" value="1"/>
</dbReference>
<comment type="function">
    <text evidence="8">Uptake of L-lactate across the membrane. Can also transport D-lactate and glycolate.</text>
</comment>
<comment type="subcellular location">
    <subcellularLocation>
        <location evidence="1 8">Cell membrane</location>
        <topology evidence="1 8">Multi-pass membrane protein</topology>
    </subcellularLocation>
</comment>
<dbReference type="InterPro" id="IPR003804">
    <property type="entry name" value="Lactate_perm"/>
</dbReference>
<keyword evidence="7 8" id="KW-0472">Membrane</keyword>
<name>A0ABP9HJ67_9FLAO</name>
<evidence type="ECO:0000256" key="5">
    <source>
        <dbReference type="ARBA" id="ARBA00022692"/>
    </source>
</evidence>
<evidence type="ECO:0000313" key="10">
    <source>
        <dbReference type="Proteomes" id="UP001501692"/>
    </source>
</evidence>
<evidence type="ECO:0000256" key="3">
    <source>
        <dbReference type="ARBA" id="ARBA00022448"/>
    </source>
</evidence>
<sequence length="297" mass="32269">MVISGSIILFFIEQILNKQGYKKDFHGWKLFFCIAIPFVSLSFFLKELTGIVASALMGVFAYFFLFTNRKLAWKPWLPYMVLIIFLLLPKVVPPLKTIVSLSLPFDNILNSSVSAAFQPFRSPLFPFIFASICAALLGKSSKTNLKPVVKKIVTIFIILFPSLAITQLMLSSGSQMPSMISSMSTLFTKTGAAYPVLSPFIGVVGTFITGSTTVSNIIFSSVQYNAAENLSLSKEIVLAMQLNGASLGNAICLFNIIAAAAVAGVGKYVSILHKTILPILIATLVTSLLGMLLLVIF</sequence>
<feature type="transmembrane region" description="Helical" evidence="8">
    <location>
        <begin position="275"/>
        <end position="296"/>
    </location>
</feature>
<feature type="transmembrane region" description="Helical" evidence="8">
    <location>
        <begin position="240"/>
        <end position="263"/>
    </location>
</feature>
<proteinExistence type="inferred from homology"/>
<reference evidence="10" key="1">
    <citation type="journal article" date="2019" name="Int. J. Syst. Evol. Microbiol.">
        <title>The Global Catalogue of Microorganisms (GCM) 10K type strain sequencing project: providing services to taxonomists for standard genome sequencing and annotation.</title>
        <authorList>
            <consortium name="The Broad Institute Genomics Platform"/>
            <consortium name="The Broad Institute Genome Sequencing Center for Infectious Disease"/>
            <person name="Wu L."/>
            <person name="Ma J."/>
        </authorList>
    </citation>
    <scope>NUCLEOTIDE SEQUENCE [LARGE SCALE GENOMIC DNA]</scope>
    <source>
        <strain evidence="10">JCM 18287</strain>
    </source>
</reference>
<evidence type="ECO:0000256" key="7">
    <source>
        <dbReference type="ARBA" id="ARBA00023136"/>
    </source>
</evidence>
<evidence type="ECO:0000256" key="2">
    <source>
        <dbReference type="ARBA" id="ARBA00010100"/>
    </source>
</evidence>